<dbReference type="EMBL" id="JAUSVX010000008">
    <property type="protein sequence ID" value="MDQ0471125.1"/>
    <property type="molecule type" value="Genomic_DNA"/>
</dbReference>
<evidence type="ECO:0000256" key="1">
    <source>
        <dbReference type="ARBA" id="ARBA00004651"/>
    </source>
</evidence>
<evidence type="ECO:0000256" key="7">
    <source>
        <dbReference type="RuleBase" id="RU363032"/>
    </source>
</evidence>
<evidence type="ECO:0000256" key="3">
    <source>
        <dbReference type="ARBA" id="ARBA00022475"/>
    </source>
</evidence>
<dbReference type="PROSITE" id="PS50928">
    <property type="entry name" value="ABC_TM1"/>
    <property type="match status" value="1"/>
</dbReference>
<sequence length="272" mass="29464">MSAAAPRRSAGELRLAVLRWLLPALVLAGLLLAWEWWVRSGLAPAIIVPAPSRIWQTFFQDWDKLGPAFASTLATTAKGFVLAVAGGTLLAILFAQSRLIEFALYPYAVILQVTPILAIAPLLLIYMSQEAAVLTCAWIVAFFPILSNTTTGLRSVDHNLLNLFELYGASPWQKLWHLKLPAALPYFLGGLRIAGGLSLIGAVVAELAAGTAGSHGGLAFLVLSAQRFYKFPLSFAALVLLSAMGIVIFLVLSAFSHLMLRNWHESAIEREN</sequence>
<feature type="transmembrane region" description="Helical" evidence="7">
    <location>
        <begin position="102"/>
        <end position="126"/>
    </location>
</feature>
<keyword evidence="5 7" id="KW-1133">Transmembrane helix</keyword>
<dbReference type="Pfam" id="PF00528">
    <property type="entry name" value="BPD_transp_1"/>
    <property type="match status" value="1"/>
</dbReference>
<protein>
    <submittedName>
        <fullName evidence="9">NitT/TauT family transport system permease protein</fullName>
    </submittedName>
</protein>
<dbReference type="PANTHER" id="PTHR30151">
    <property type="entry name" value="ALKANE SULFONATE ABC TRANSPORTER-RELATED, MEMBRANE SUBUNIT"/>
    <property type="match status" value="1"/>
</dbReference>
<evidence type="ECO:0000259" key="8">
    <source>
        <dbReference type="PROSITE" id="PS50928"/>
    </source>
</evidence>
<evidence type="ECO:0000313" key="10">
    <source>
        <dbReference type="Proteomes" id="UP001242480"/>
    </source>
</evidence>
<evidence type="ECO:0000256" key="2">
    <source>
        <dbReference type="ARBA" id="ARBA00022448"/>
    </source>
</evidence>
<accession>A0ABU0JA31</accession>
<feature type="transmembrane region" description="Helical" evidence="7">
    <location>
        <begin position="132"/>
        <end position="154"/>
    </location>
</feature>
<feature type="transmembrane region" description="Helical" evidence="7">
    <location>
        <begin position="68"/>
        <end position="95"/>
    </location>
</feature>
<evidence type="ECO:0000256" key="5">
    <source>
        <dbReference type="ARBA" id="ARBA00022989"/>
    </source>
</evidence>
<dbReference type="RefSeq" id="WP_307275769.1">
    <property type="nucleotide sequence ID" value="NZ_JAUSVX010000008.1"/>
</dbReference>
<evidence type="ECO:0000313" key="9">
    <source>
        <dbReference type="EMBL" id="MDQ0471125.1"/>
    </source>
</evidence>
<evidence type="ECO:0000256" key="6">
    <source>
        <dbReference type="ARBA" id="ARBA00023136"/>
    </source>
</evidence>
<dbReference type="Proteomes" id="UP001242480">
    <property type="component" value="Unassembled WGS sequence"/>
</dbReference>
<keyword evidence="4 7" id="KW-0812">Transmembrane</keyword>
<feature type="transmembrane region" description="Helical" evidence="7">
    <location>
        <begin position="16"/>
        <end position="34"/>
    </location>
</feature>
<comment type="similarity">
    <text evidence="7">Belongs to the binding-protein-dependent transport system permease family.</text>
</comment>
<dbReference type="InterPro" id="IPR000515">
    <property type="entry name" value="MetI-like"/>
</dbReference>
<dbReference type="PANTHER" id="PTHR30151:SF41">
    <property type="entry name" value="ABC TRANSPORTER PERMEASE PROTEIN"/>
    <property type="match status" value="1"/>
</dbReference>
<keyword evidence="10" id="KW-1185">Reference proteome</keyword>
<proteinExistence type="inferred from homology"/>
<feature type="transmembrane region" description="Helical" evidence="7">
    <location>
        <begin position="175"/>
        <end position="194"/>
    </location>
</feature>
<keyword evidence="6 7" id="KW-0472">Membrane</keyword>
<name>A0ABU0JA31_9HYPH</name>
<evidence type="ECO:0000256" key="4">
    <source>
        <dbReference type="ARBA" id="ARBA00022692"/>
    </source>
</evidence>
<dbReference type="SUPFAM" id="SSF161098">
    <property type="entry name" value="MetI-like"/>
    <property type="match status" value="1"/>
</dbReference>
<dbReference type="Gene3D" id="1.10.3720.10">
    <property type="entry name" value="MetI-like"/>
    <property type="match status" value="1"/>
</dbReference>
<comment type="subcellular location">
    <subcellularLocation>
        <location evidence="1 7">Cell membrane</location>
        <topology evidence="1 7">Multi-pass membrane protein</topology>
    </subcellularLocation>
</comment>
<gene>
    <name evidence="9" type="ORF">QO011_004148</name>
</gene>
<dbReference type="CDD" id="cd06261">
    <property type="entry name" value="TM_PBP2"/>
    <property type="match status" value="1"/>
</dbReference>
<keyword evidence="2 7" id="KW-0813">Transport</keyword>
<comment type="caution">
    <text evidence="9">The sequence shown here is derived from an EMBL/GenBank/DDBJ whole genome shotgun (WGS) entry which is preliminary data.</text>
</comment>
<feature type="transmembrane region" description="Helical" evidence="7">
    <location>
        <begin position="235"/>
        <end position="255"/>
    </location>
</feature>
<feature type="domain" description="ABC transmembrane type-1" evidence="8">
    <location>
        <begin position="69"/>
        <end position="252"/>
    </location>
</feature>
<organism evidence="9 10">
    <name type="scientific">Labrys wisconsinensis</name>
    <dbReference type="NCBI Taxonomy" id="425677"/>
    <lineage>
        <taxon>Bacteria</taxon>
        <taxon>Pseudomonadati</taxon>
        <taxon>Pseudomonadota</taxon>
        <taxon>Alphaproteobacteria</taxon>
        <taxon>Hyphomicrobiales</taxon>
        <taxon>Xanthobacteraceae</taxon>
        <taxon>Labrys</taxon>
    </lineage>
</organism>
<reference evidence="9 10" key="1">
    <citation type="submission" date="2023-07" db="EMBL/GenBank/DDBJ databases">
        <title>Genomic Encyclopedia of Type Strains, Phase IV (KMG-IV): sequencing the most valuable type-strain genomes for metagenomic binning, comparative biology and taxonomic classification.</title>
        <authorList>
            <person name="Goeker M."/>
        </authorList>
    </citation>
    <scope>NUCLEOTIDE SEQUENCE [LARGE SCALE GENOMIC DNA]</scope>
    <source>
        <strain evidence="9 10">DSM 19619</strain>
    </source>
</reference>
<dbReference type="InterPro" id="IPR035906">
    <property type="entry name" value="MetI-like_sf"/>
</dbReference>
<keyword evidence="3" id="KW-1003">Cell membrane</keyword>